<feature type="domain" description="HTH lysR-type" evidence="6">
    <location>
        <begin position="1"/>
        <end position="58"/>
    </location>
</feature>
<evidence type="ECO:0000256" key="1">
    <source>
        <dbReference type="ARBA" id="ARBA00009437"/>
    </source>
</evidence>
<gene>
    <name evidence="7" type="ORF">PQQ63_34705</name>
</gene>
<dbReference type="Gene3D" id="1.10.10.10">
    <property type="entry name" value="Winged helix-like DNA-binding domain superfamily/Winged helix DNA-binding domain"/>
    <property type="match status" value="1"/>
</dbReference>
<accession>A0ABW9E4B5</accession>
<keyword evidence="2" id="KW-0805">Transcription regulation</keyword>
<keyword evidence="3" id="KW-0238">DNA-binding</keyword>
<dbReference type="Proteomes" id="UP001629432">
    <property type="component" value="Unassembled WGS sequence"/>
</dbReference>
<dbReference type="InterPro" id="IPR036388">
    <property type="entry name" value="WH-like_DNA-bd_sf"/>
</dbReference>
<protein>
    <submittedName>
        <fullName evidence="7">LysR substrate-binding domain-containing protein</fullName>
    </submittedName>
</protein>
<dbReference type="InterPro" id="IPR000847">
    <property type="entry name" value="LysR_HTH_N"/>
</dbReference>
<evidence type="ECO:0000256" key="2">
    <source>
        <dbReference type="ARBA" id="ARBA00023015"/>
    </source>
</evidence>
<keyword evidence="5" id="KW-0804">Transcription</keyword>
<evidence type="ECO:0000259" key="6">
    <source>
        <dbReference type="PROSITE" id="PS50931"/>
    </source>
</evidence>
<dbReference type="PANTHER" id="PTHR30293:SF0">
    <property type="entry name" value="NITROGEN ASSIMILATION REGULATORY PROTEIN NAC"/>
    <property type="match status" value="1"/>
</dbReference>
<reference evidence="7 8" key="1">
    <citation type="journal article" date="2024" name="Chem. Sci.">
        <title>Discovery of megapolipeptins by genome mining of a Burkholderiales bacteria collection.</title>
        <authorList>
            <person name="Paulo B.S."/>
            <person name="Recchia M.J.J."/>
            <person name="Lee S."/>
            <person name="Fergusson C.H."/>
            <person name="Romanowski S.B."/>
            <person name="Hernandez A."/>
            <person name="Krull N."/>
            <person name="Liu D.Y."/>
            <person name="Cavanagh H."/>
            <person name="Bos A."/>
            <person name="Gray C.A."/>
            <person name="Murphy B.T."/>
            <person name="Linington R.G."/>
            <person name="Eustaquio A.S."/>
        </authorList>
    </citation>
    <scope>NUCLEOTIDE SEQUENCE [LARGE SCALE GENOMIC DNA]</scope>
    <source>
        <strain evidence="7 8">RL17-338-BIC-A</strain>
    </source>
</reference>
<dbReference type="EMBL" id="JAQQCF010000050">
    <property type="protein sequence ID" value="MFM0641842.1"/>
    <property type="molecule type" value="Genomic_DNA"/>
</dbReference>
<organism evidence="7 8">
    <name type="scientific">Paraburkholderia metrosideri</name>
    <dbReference type="NCBI Taxonomy" id="580937"/>
    <lineage>
        <taxon>Bacteria</taxon>
        <taxon>Pseudomonadati</taxon>
        <taxon>Pseudomonadota</taxon>
        <taxon>Betaproteobacteria</taxon>
        <taxon>Burkholderiales</taxon>
        <taxon>Burkholderiaceae</taxon>
        <taxon>Paraburkholderia</taxon>
    </lineage>
</organism>
<name>A0ABW9E4B5_9BURK</name>
<dbReference type="Gene3D" id="3.40.190.290">
    <property type="match status" value="1"/>
</dbReference>
<dbReference type="InterPro" id="IPR036390">
    <property type="entry name" value="WH_DNA-bd_sf"/>
</dbReference>
<dbReference type="SUPFAM" id="SSF53850">
    <property type="entry name" value="Periplasmic binding protein-like II"/>
    <property type="match status" value="1"/>
</dbReference>
<dbReference type="InterPro" id="IPR005119">
    <property type="entry name" value="LysR_subst-bd"/>
</dbReference>
<dbReference type="Pfam" id="PF00126">
    <property type="entry name" value="HTH_1"/>
    <property type="match status" value="1"/>
</dbReference>
<evidence type="ECO:0000256" key="3">
    <source>
        <dbReference type="ARBA" id="ARBA00023125"/>
    </source>
</evidence>
<comment type="caution">
    <text evidence="7">The sequence shown here is derived from an EMBL/GenBank/DDBJ whole genome shotgun (WGS) entry which is preliminary data.</text>
</comment>
<comment type="similarity">
    <text evidence="1">Belongs to the LysR transcriptional regulatory family.</text>
</comment>
<evidence type="ECO:0000256" key="4">
    <source>
        <dbReference type="ARBA" id="ARBA00023159"/>
    </source>
</evidence>
<evidence type="ECO:0000313" key="7">
    <source>
        <dbReference type="EMBL" id="MFM0641842.1"/>
    </source>
</evidence>
<dbReference type="PROSITE" id="PS50931">
    <property type="entry name" value="HTH_LYSR"/>
    <property type="match status" value="1"/>
</dbReference>
<proteinExistence type="inferred from homology"/>
<dbReference type="PRINTS" id="PR00039">
    <property type="entry name" value="HTHLYSR"/>
</dbReference>
<dbReference type="RefSeq" id="WP_408238141.1">
    <property type="nucleotide sequence ID" value="NZ_JAQQCF010000050.1"/>
</dbReference>
<sequence length="312" mass="33932">MDLRQLRYFLAIVESRSITRAAESLCIAQPALSLAVKNLEEELGVRLLTRSVQGVKATEAGELLFRHAKGIIRQADNTKALLSQQVQQPSGKVAVGMPYSTAHLIAIDIVDSLRSHYPGINLELVESSSADLQTLVLHGRVDLAIVVDQPMRGLIQTPLLNEQLFAVCHPRLALSAPVCTLKELAALPLVLVSQPNIVRTKLDQAFATARLDYQLVATVNATSLLVSWVERGVGATVLPWSAVHEQVMAGRLVAMPLEGDLWQRDLWLCHAENLPLTPAAEVVQSLIVTEVVRRVGPGDWVGARSLHVDGVS</sequence>
<keyword evidence="4" id="KW-0010">Activator</keyword>
<dbReference type="SUPFAM" id="SSF46785">
    <property type="entry name" value="Winged helix' DNA-binding domain"/>
    <property type="match status" value="1"/>
</dbReference>
<evidence type="ECO:0000256" key="5">
    <source>
        <dbReference type="ARBA" id="ARBA00023163"/>
    </source>
</evidence>
<keyword evidence="8" id="KW-1185">Reference proteome</keyword>
<dbReference type="PANTHER" id="PTHR30293">
    <property type="entry name" value="TRANSCRIPTIONAL REGULATORY PROTEIN NAC-RELATED"/>
    <property type="match status" value="1"/>
</dbReference>
<dbReference type="Pfam" id="PF03466">
    <property type="entry name" value="LysR_substrate"/>
    <property type="match status" value="1"/>
</dbReference>
<evidence type="ECO:0000313" key="8">
    <source>
        <dbReference type="Proteomes" id="UP001629432"/>
    </source>
</evidence>